<dbReference type="InterPro" id="IPR000184">
    <property type="entry name" value="Bac_surfAg_D15"/>
</dbReference>
<evidence type="ECO:0000256" key="6">
    <source>
        <dbReference type="SAM" id="SignalP"/>
    </source>
</evidence>
<feature type="chain" id="PRO_5028840824" evidence="6">
    <location>
        <begin position="35"/>
        <end position="804"/>
    </location>
</feature>
<evidence type="ECO:0000256" key="1">
    <source>
        <dbReference type="ARBA" id="ARBA00004370"/>
    </source>
</evidence>
<name>A0A7C9LCY8_9BACT</name>
<dbReference type="InterPro" id="IPR039910">
    <property type="entry name" value="D15-like"/>
</dbReference>
<gene>
    <name evidence="8" type="ORF">F0475_01870</name>
</gene>
<comment type="subcellular location">
    <subcellularLocation>
        <location evidence="1">Membrane</location>
    </subcellularLocation>
</comment>
<organism evidence="8 9">
    <name type="scientific">Prevotella vespertina</name>
    <dbReference type="NCBI Taxonomy" id="2608404"/>
    <lineage>
        <taxon>Bacteria</taxon>
        <taxon>Pseudomonadati</taxon>
        <taxon>Bacteroidota</taxon>
        <taxon>Bacteroidia</taxon>
        <taxon>Bacteroidales</taxon>
        <taxon>Prevotellaceae</taxon>
        <taxon>Prevotella</taxon>
    </lineage>
</organism>
<dbReference type="Gene3D" id="3.10.20.310">
    <property type="entry name" value="membrane protein fhac"/>
    <property type="match status" value="1"/>
</dbReference>
<dbReference type="Gene3D" id="2.40.160.50">
    <property type="entry name" value="membrane protein fhac: a member of the omp85/tpsb transporter family"/>
    <property type="match status" value="1"/>
</dbReference>
<feature type="domain" description="Bacterial surface antigen (D15)" evidence="7">
    <location>
        <begin position="617"/>
        <end position="785"/>
    </location>
</feature>
<proteinExistence type="predicted"/>
<dbReference type="Pfam" id="PF01103">
    <property type="entry name" value="Omp85"/>
    <property type="match status" value="1"/>
</dbReference>
<feature type="signal peptide" evidence="6">
    <location>
        <begin position="1"/>
        <end position="34"/>
    </location>
</feature>
<dbReference type="RefSeq" id="WP_155715139.1">
    <property type="nucleotide sequence ID" value="NZ_VVIQ01000002.1"/>
</dbReference>
<evidence type="ECO:0000313" key="8">
    <source>
        <dbReference type="EMBL" id="MUL27096.1"/>
    </source>
</evidence>
<evidence type="ECO:0000256" key="2">
    <source>
        <dbReference type="ARBA" id="ARBA00022692"/>
    </source>
</evidence>
<evidence type="ECO:0000256" key="4">
    <source>
        <dbReference type="ARBA" id="ARBA00023136"/>
    </source>
</evidence>
<evidence type="ECO:0000259" key="7">
    <source>
        <dbReference type="Pfam" id="PF01103"/>
    </source>
</evidence>
<dbReference type="PROSITE" id="PS51257">
    <property type="entry name" value="PROKAR_LIPOPROTEIN"/>
    <property type="match status" value="1"/>
</dbReference>
<dbReference type="GO" id="GO:0019867">
    <property type="term" value="C:outer membrane"/>
    <property type="evidence" value="ECO:0007669"/>
    <property type="project" value="InterPro"/>
</dbReference>
<accession>A0A7C9LCY8</accession>
<keyword evidence="2" id="KW-0812">Transmembrane</keyword>
<dbReference type="Proteomes" id="UP000482295">
    <property type="component" value="Unassembled WGS sequence"/>
</dbReference>
<sequence length="804" mass="92104">MRRDKNYNRRFALICLLMMSGLVLLLSACSTTSAIPDGEQLYIGMEPTIYRNYQSNKHFTATQEELDLVLATPPNAALLGSPSHRSPFPVGLWIWNAFTPDTTKFSRWLVRTFGSTPVLMSNTTPDLRVTVGQNLLRKRGYFNGKINYEKLTQKNPKKGKLQYTVDMGHLWTIDSLRYTNFPATADSLIIKNQDKTLLHKGDAFDVATLEQERKRITDLFRDNGYYYYQNNYASYLADTTNVHGVANVRLQMVDSISSNALKPWYIGKVTINLQRQFMEQLHNKQSFRDVTVNYNGKRTPLRLRTIANDLKVWPGSLYNNELVERSQQQLNGSGLFAATNFTFTPRDSTDSCNVLDMTVDCTFDKRYDFYIEAYAKGKTSGLFGPEGNIGLIKRNTFRGGEKLDLRAHGSYEWSYNNDDNGQDKLGVTNYNYGLEGSLQIPRLINPFVLPPRKKWERIQKKIAEAEARGIEYTPKPPRTYYTTPTTTLKASVDVLNRAKYFKRHVVSGELTYQWQPNECNSFSYSPLSLTYEYMHKVTNRYRALIDSIPYLEVSMADQFIPKMMFQYTHMSPSNYRNPIKFWATVSEASNILAATYAVTGHRWSEKNKQLFKNPFAQFFKVELNFTKIWALAEKSSIAFHANTGAAWAYGNSKVTPYTEQFFVGGANSIRAFNARQIGPGRYRSSYRNRSYVEQTGDLKFQMNLEYRPHLLGSLYGAVFLDAGNVWTLHHDTGREGGQFVFKDAFKQMALGTGVGLRYDLGFFMLRIDWGIALHVPYDTGKRGFYNISKLSDAHTFHLAIGLPF</sequence>
<evidence type="ECO:0000313" key="9">
    <source>
        <dbReference type="Proteomes" id="UP000482295"/>
    </source>
</evidence>
<keyword evidence="3 6" id="KW-0732">Signal</keyword>
<dbReference type="PANTHER" id="PTHR12815:SF47">
    <property type="entry name" value="TRANSLOCATION AND ASSEMBLY MODULE SUBUNIT TAMA"/>
    <property type="match status" value="1"/>
</dbReference>
<keyword evidence="5" id="KW-0998">Cell outer membrane</keyword>
<comment type="caution">
    <text evidence="8">The sequence shown here is derived from an EMBL/GenBank/DDBJ whole genome shotgun (WGS) entry which is preliminary data.</text>
</comment>
<evidence type="ECO:0000256" key="3">
    <source>
        <dbReference type="ARBA" id="ARBA00022729"/>
    </source>
</evidence>
<keyword evidence="9" id="KW-1185">Reference proteome</keyword>
<reference evidence="8 9" key="1">
    <citation type="submission" date="2019-09" db="EMBL/GenBank/DDBJ databases">
        <title>Prevotella A2879 sp. nov., isolated from an abscess of a patient.</title>
        <authorList>
            <person name="Buhl M."/>
            <person name="Oberhettinger P."/>
        </authorList>
    </citation>
    <scope>NUCLEOTIDE SEQUENCE [LARGE SCALE GENOMIC DNA]</scope>
    <source>
        <strain evidence="8 9">A2879</strain>
    </source>
</reference>
<dbReference type="PANTHER" id="PTHR12815">
    <property type="entry name" value="SORTING AND ASSEMBLY MACHINERY SAMM50 PROTEIN FAMILY MEMBER"/>
    <property type="match status" value="1"/>
</dbReference>
<evidence type="ECO:0000256" key="5">
    <source>
        <dbReference type="ARBA" id="ARBA00023237"/>
    </source>
</evidence>
<dbReference type="EMBL" id="VVIQ01000002">
    <property type="protein sequence ID" value="MUL27096.1"/>
    <property type="molecule type" value="Genomic_DNA"/>
</dbReference>
<dbReference type="AlphaFoldDB" id="A0A7C9LCY8"/>
<keyword evidence="4" id="KW-0472">Membrane</keyword>
<protein>
    <submittedName>
        <fullName evidence="8">BamA/TamA family outer membrane protein</fullName>
    </submittedName>
</protein>